<dbReference type="SUPFAM" id="SSF81606">
    <property type="entry name" value="PP2C-like"/>
    <property type="match status" value="1"/>
</dbReference>
<sequence length="399" mass="41951">MAFCLLPLLLLLVDAVTGPKVRLSPLMVAGPAFAAIFCVPRCVLAVLAVTLPCSVAASAVNQHLDTVNFPVQFGSTVLIGAASVAASAIRVRGERRLAASRWVAEVTQRVLLHPLPRRSGPFDVASLYLAADEEAAVGGDLYGVARCGRNTRVLVGDVQGKGLASLEMVSCVLNSFRRSTRHGLPLDEMVGEIEAAFREEVQEQTAATDPGVRPAGQLATESFVTGVAADLSDDGRIRLVNLGHPAPLLLHGGTVTALEPTVPAPPVGLADLNADGLVVDTADIPPGATLLLYTDGVTEARDTSGAFYPLAERVRRWTDTEPEALLAALHADLRRYAGARIVDDIAMVALRRSPVRAPADGVSADDRRARPAPPESPRADEGPTPFDAPAPVPRTHPAE</sequence>
<evidence type="ECO:0000259" key="3">
    <source>
        <dbReference type="SMART" id="SM00331"/>
    </source>
</evidence>
<proteinExistence type="predicted"/>
<keyword evidence="5" id="KW-1185">Reference proteome</keyword>
<dbReference type="EMBL" id="CP023700">
    <property type="protein sequence ID" value="QEU89466.1"/>
    <property type="molecule type" value="Genomic_DNA"/>
</dbReference>
<dbReference type="Proteomes" id="UP000327143">
    <property type="component" value="Chromosome"/>
</dbReference>
<dbReference type="PANTHER" id="PTHR43156">
    <property type="entry name" value="STAGE II SPORULATION PROTEIN E-RELATED"/>
    <property type="match status" value="1"/>
</dbReference>
<gene>
    <name evidence="4" type="ORF">CP969_27145</name>
</gene>
<protein>
    <submittedName>
        <fullName evidence="4">Serine/threonine-protein phosphatase</fullName>
    </submittedName>
</protein>
<accession>A0ABX6AP59</accession>
<organism evidence="4 5">
    <name type="scientific">Streptomyces viridosporus T7A</name>
    <dbReference type="NCBI Taxonomy" id="665577"/>
    <lineage>
        <taxon>Bacteria</taxon>
        <taxon>Bacillati</taxon>
        <taxon>Actinomycetota</taxon>
        <taxon>Actinomycetes</taxon>
        <taxon>Kitasatosporales</taxon>
        <taxon>Streptomycetaceae</taxon>
        <taxon>Streptomyces</taxon>
    </lineage>
</organism>
<dbReference type="SMART" id="SM00331">
    <property type="entry name" value="PP2C_SIG"/>
    <property type="match status" value="1"/>
</dbReference>
<dbReference type="PANTHER" id="PTHR43156:SF2">
    <property type="entry name" value="STAGE II SPORULATION PROTEIN E"/>
    <property type="match status" value="1"/>
</dbReference>
<evidence type="ECO:0000313" key="5">
    <source>
        <dbReference type="Proteomes" id="UP000327143"/>
    </source>
</evidence>
<reference evidence="4 5" key="1">
    <citation type="submission" date="2017-09" db="EMBL/GenBank/DDBJ databases">
        <authorList>
            <person name="Lee N."/>
            <person name="Cho B.-K."/>
        </authorList>
    </citation>
    <scope>NUCLEOTIDE SEQUENCE [LARGE SCALE GENOMIC DNA]</scope>
    <source>
        <strain evidence="4 5">ATCC 39115</strain>
    </source>
</reference>
<evidence type="ECO:0000256" key="1">
    <source>
        <dbReference type="ARBA" id="ARBA00022801"/>
    </source>
</evidence>
<keyword evidence="1" id="KW-0378">Hydrolase</keyword>
<dbReference type="InterPro" id="IPR036457">
    <property type="entry name" value="PPM-type-like_dom_sf"/>
</dbReference>
<dbReference type="Pfam" id="PF07228">
    <property type="entry name" value="SpoIIE"/>
    <property type="match status" value="1"/>
</dbReference>
<dbReference type="InterPro" id="IPR001932">
    <property type="entry name" value="PPM-type_phosphatase-like_dom"/>
</dbReference>
<dbReference type="Gene3D" id="3.60.40.10">
    <property type="entry name" value="PPM-type phosphatase domain"/>
    <property type="match status" value="1"/>
</dbReference>
<feature type="region of interest" description="Disordered" evidence="2">
    <location>
        <begin position="356"/>
        <end position="399"/>
    </location>
</feature>
<evidence type="ECO:0000313" key="4">
    <source>
        <dbReference type="EMBL" id="QEU89466.1"/>
    </source>
</evidence>
<feature type="compositionally biased region" description="Pro residues" evidence="2">
    <location>
        <begin position="386"/>
        <end position="399"/>
    </location>
</feature>
<feature type="domain" description="PPM-type phosphatase" evidence="3">
    <location>
        <begin position="122"/>
        <end position="352"/>
    </location>
</feature>
<evidence type="ECO:0000256" key="2">
    <source>
        <dbReference type="SAM" id="MobiDB-lite"/>
    </source>
</evidence>
<dbReference type="InterPro" id="IPR052016">
    <property type="entry name" value="Bact_Sigma-Reg"/>
</dbReference>
<name>A0ABX6AP59_STRVD</name>